<dbReference type="EMBL" id="UOEU01000693">
    <property type="protein sequence ID" value="VAW38050.1"/>
    <property type="molecule type" value="Genomic_DNA"/>
</dbReference>
<feature type="non-terminal residue" evidence="1">
    <location>
        <position position="26"/>
    </location>
</feature>
<organism evidence="1">
    <name type="scientific">hydrothermal vent metagenome</name>
    <dbReference type="NCBI Taxonomy" id="652676"/>
    <lineage>
        <taxon>unclassified sequences</taxon>
        <taxon>metagenomes</taxon>
        <taxon>ecological metagenomes</taxon>
    </lineage>
</organism>
<proteinExistence type="predicted"/>
<accession>A0A3B0VBE9</accession>
<sequence length="26" mass="3070">MRLLTNGRTFFYVTALQTNDLIPTWP</sequence>
<reference evidence="1" key="1">
    <citation type="submission" date="2018-06" db="EMBL/GenBank/DDBJ databases">
        <authorList>
            <person name="Zhirakovskaya E."/>
        </authorList>
    </citation>
    <scope>NUCLEOTIDE SEQUENCE</scope>
</reference>
<protein>
    <submittedName>
        <fullName evidence="1">Uncharacterized protein</fullName>
    </submittedName>
</protein>
<name>A0A3B0VBE9_9ZZZZ</name>
<gene>
    <name evidence="1" type="ORF">MNBD_CHLOROFLEXI01-1430</name>
</gene>
<evidence type="ECO:0000313" key="1">
    <source>
        <dbReference type="EMBL" id="VAW38050.1"/>
    </source>
</evidence>
<dbReference type="AlphaFoldDB" id="A0A3B0VBE9"/>